<protein>
    <submittedName>
        <fullName evidence="2">Folate-binding protein YgfZ</fullName>
    </submittedName>
</protein>
<sequence length="350" mass="37912">MTNEWRHFLTGYHAEVDADGNLAFPEAAQDIPCQLFDLSHLGLIAAAGDDTKTFLQGQLTNDIREVSDTYSQLSAHCSQKGRMLALFRLFQRGETIYLQTPAERIPESLKRLGMFILRSKVRLTDASDALIRVGLAGDCATELVAAQGLEAPAPGNDVTTAGAVTLIRIPGPTPRFELLAPLAAMTDLWTKLAERAVPASIDAWRLLDIQAGLPNVYDATVEAFVPQMANLHLVEGVSFHKGCYTGQEVVARMHFLGKLKRRMYLAEAETQTPPRPGDALYSAASQSRQVDGRVVEAAPLASDRYALLIVTEIAAAEAGDVRLGEDGPTLTNLQAPPYGFPEAEPAEKTS</sequence>
<dbReference type="SUPFAM" id="SSF101790">
    <property type="entry name" value="Aminomethyltransferase beta-barrel domain"/>
    <property type="match status" value="1"/>
</dbReference>
<dbReference type="Gene3D" id="3.30.70.1400">
    <property type="entry name" value="Aminomethyltransferase beta-barrel domains"/>
    <property type="match status" value="1"/>
</dbReference>
<name>A0A6M0JUZ7_9GAMM</name>
<dbReference type="AlphaFoldDB" id="A0A6M0JUZ7"/>
<dbReference type="Gene3D" id="2.40.30.160">
    <property type="match status" value="1"/>
</dbReference>
<evidence type="ECO:0000256" key="1">
    <source>
        <dbReference type="SAM" id="MobiDB-lite"/>
    </source>
</evidence>
<dbReference type="SUPFAM" id="SSF103025">
    <property type="entry name" value="Folate-binding domain"/>
    <property type="match status" value="1"/>
</dbReference>
<comment type="caution">
    <text evidence="2">The sequence shown here is derived from an EMBL/GenBank/DDBJ whole genome shotgun (WGS) entry which is preliminary data.</text>
</comment>
<dbReference type="InterPro" id="IPR017703">
    <property type="entry name" value="YgfZ/GCV_T_CS"/>
</dbReference>
<dbReference type="PANTHER" id="PTHR22602">
    <property type="entry name" value="TRANSFERASE CAF17, MITOCHONDRIAL-RELATED"/>
    <property type="match status" value="1"/>
</dbReference>
<dbReference type="RefSeq" id="WP_164451498.1">
    <property type="nucleotide sequence ID" value="NZ_JAAIJQ010000011.1"/>
</dbReference>
<feature type="region of interest" description="Disordered" evidence="1">
    <location>
        <begin position="324"/>
        <end position="350"/>
    </location>
</feature>
<dbReference type="Proteomes" id="UP000483379">
    <property type="component" value="Unassembled WGS sequence"/>
</dbReference>
<reference evidence="2 3" key="1">
    <citation type="submission" date="2020-02" db="EMBL/GenBank/DDBJ databases">
        <title>Genome sequences of Thiorhodococcus mannitoliphagus and Thiorhodococcus minor, purple sulfur photosynthetic bacteria in the gammaproteobacterial family, Chromatiaceae.</title>
        <authorList>
            <person name="Aviles F.A."/>
            <person name="Meyer T.E."/>
            <person name="Kyndt J.A."/>
        </authorList>
    </citation>
    <scope>NUCLEOTIDE SEQUENCE [LARGE SCALE GENOMIC DNA]</scope>
    <source>
        <strain evidence="2 3">DSM 11518</strain>
    </source>
</reference>
<organism evidence="2 3">
    <name type="scientific">Thiorhodococcus minor</name>
    <dbReference type="NCBI Taxonomy" id="57489"/>
    <lineage>
        <taxon>Bacteria</taxon>
        <taxon>Pseudomonadati</taxon>
        <taxon>Pseudomonadota</taxon>
        <taxon>Gammaproteobacteria</taxon>
        <taxon>Chromatiales</taxon>
        <taxon>Chromatiaceae</taxon>
        <taxon>Thiorhodococcus</taxon>
    </lineage>
</organism>
<dbReference type="InterPro" id="IPR045179">
    <property type="entry name" value="YgfZ/GcvT"/>
</dbReference>
<dbReference type="InterPro" id="IPR029043">
    <property type="entry name" value="GcvT/YgfZ_C"/>
</dbReference>
<gene>
    <name evidence="2" type="ORF">G3446_05495</name>
</gene>
<dbReference type="Gene3D" id="3.30.70.1630">
    <property type="match status" value="1"/>
</dbReference>
<keyword evidence="3" id="KW-1185">Reference proteome</keyword>
<evidence type="ECO:0000313" key="3">
    <source>
        <dbReference type="Proteomes" id="UP000483379"/>
    </source>
</evidence>
<dbReference type="EMBL" id="JAAIJQ010000011">
    <property type="protein sequence ID" value="NEV61356.1"/>
    <property type="molecule type" value="Genomic_DNA"/>
</dbReference>
<evidence type="ECO:0000313" key="2">
    <source>
        <dbReference type="EMBL" id="NEV61356.1"/>
    </source>
</evidence>
<dbReference type="NCBIfam" id="TIGR03317">
    <property type="entry name" value="ygfZ_signature"/>
    <property type="match status" value="1"/>
</dbReference>
<dbReference type="PANTHER" id="PTHR22602:SF0">
    <property type="entry name" value="TRANSFERASE CAF17, MITOCHONDRIAL-RELATED"/>
    <property type="match status" value="1"/>
</dbReference>
<dbReference type="GO" id="GO:0016226">
    <property type="term" value="P:iron-sulfur cluster assembly"/>
    <property type="evidence" value="ECO:0007669"/>
    <property type="project" value="TreeGrafter"/>
</dbReference>
<accession>A0A6M0JUZ7</accession>
<proteinExistence type="predicted"/>